<evidence type="ECO:0000256" key="6">
    <source>
        <dbReference type="ARBA" id="ARBA00023209"/>
    </source>
</evidence>
<dbReference type="SUPFAM" id="SSF53659">
    <property type="entry name" value="Isocitrate/Isopropylmalate dehydrogenase-like"/>
    <property type="match status" value="1"/>
</dbReference>
<evidence type="ECO:0000256" key="4">
    <source>
        <dbReference type="ARBA" id="ARBA00022679"/>
    </source>
</evidence>
<dbReference type="NCBIfam" id="TIGR00182">
    <property type="entry name" value="plsX"/>
    <property type="match status" value="1"/>
</dbReference>
<dbReference type="InterPro" id="IPR003664">
    <property type="entry name" value="FA_synthesis"/>
</dbReference>
<evidence type="ECO:0000256" key="8">
    <source>
        <dbReference type="ARBA" id="ARBA00024069"/>
    </source>
</evidence>
<comment type="subunit">
    <text evidence="9 10">Homodimer. Probably interacts with PlsY.</text>
</comment>
<evidence type="ECO:0000256" key="7">
    <source>
        <dbReference type="ARBA" id="ARBA00023264"/>
    </source>
</evidence>
<comment type="subcellular location">
    <subcellularLocation>
        <location evidence="10">Cytoplasm</location>
    </subcellularLocation>
    <text evidence="10">Associated with the membrane possibly through PlsY.</text>
</comment>
<keyword evidence="12" id="KW-1185">Reference proteome</keyword>
<keyword evidence="7 10" id="KW-1208">Phospholipid metabolism</keyword>
<keyword evidence="6 10" id="KW-0594">Phospholipid biosynthesis</keyword>
<dbReference type="PANTHER" id="PTHR30100">
    <property type="entry name" value="FATTY ACID/PHOSPHOLIPID SYNTHESIS PROTEIN PLSX"/>
    <property type="match status" value="1"/>
</dbReference>
<dbReference type="PANTHER" id="PTHR30100:SF1">
    <property type="entry name" value="PHOSPHATE ACYLTRANSFERASE"/>
    <property type="match status" value="1"/>
</dbReference>
<gene>
    <name evidence="10" type="primary">plsX</name>
    <name evidence="11" type="ORF">CP520_02065</name>
</gene>
<evidence type="ECO:0000256" key="2">
    <source>
        <dbReference type="ARBA" id="ARBA00022490"/>
    </source>
</evidence>
<dbReference type="EMBL" id="CP023668">
    <property type="protein sequence ID" value="ATG97531.1"/>
    <property type="molecule type" value="Genomic_DNA"/>
</dbReference>
<dbReference type="GO" id="GO:0005737">
    <property type="term" value="C:cytoplasm"/>
    <property type="evidence" value="ECO:0007669"/>
    <property type="project" value="UniProtKB-SubCell"/>
</dbReference>
<keyword evidence="3 10" id="KW-0444">Lipid biosynthesis</keyword>
<proteinExistence type="inferred from homology"/>
<dbReference type="EC" id="2.3.1.274" evidence="8 10"/>
<evidence type="ECO:0000256" key="1">
    <source>
        <dbReference type="ARBA" id="ARBA00001232"/>
    </source>
</evidence>
<evidence type="ECO:0000313" key="12">
    <source>
        <dbReference type="Proteomes" id="UP000232227"/>
    </source>
</evidence>
<sequence>MIKIAFDVMGSDNGADVAIEAGLKFLETHQDLELIFVGDEKEINQAIDKHLPKYKKVNKDSFSIFKTTEVIDSHGSILDIRRKKDASIVRTLEMVRDKKVDAMLTAGSSAAFIAGAQTIIGNIPGVKRSAFMPTIPSTVDGKVLQLLDAGANLDNTAEELLQFSQMASVYATAVNGVEKPMVGLMNIGEEASKGKELQKSAYKLLEADKTINFYGNIEPREILNGVVDIMVTDGFTGNIALKTAEGVARSVGHELKSQVKKHWWRKLAVLQMIPTFKAIGKKFNYKNHAGAILIGINGIVFKSHGSSDLQSFGATLRMTYDAVQNQVLDKLTIGMKGYIIDGNEK</sequence>
<comment type="function">
    <text evidence="10">Catalyzes the reversible formation of acyl-phosphate (acyl-PO(4)) from acyl-[acyl-carrier-protein] (acyl-ACP). This enzyme utilizes acyl-ACP as fatty acyl donor, but not acyl-CoA.</text>
</comment>
<comment type="catalytic activity">
    <reaction evidence="1 10">
        <text>a fatty acyl-[ACP] + phosphate = an acyl phosphate + holo-[ACP]</text>
        <dbReference type="Rhea" id="RHEA:42292"/>
        <dbReference type="Rhea" id="RHEA-COMP:9685"/>
        <dbReference type="Rhea" id="RHEA-COMP:14125"/>
        <dbReference type="ChEBI" id="CHEBI:43474"/>
        <dbReference type="ChEBI" id="CHEBI:59918"/>
        <dbReference type="ChEBI" id="CHEBI:64479"/>
        <dbReference type="ChEBI" id="CHEBI:138651"/>
        <dbReference type="EC" id="2.3.1.274"/>
    </reaction>
</comment>
<dbReference type="GO" id="GO:0043811">
    <property type="term" value="F:phosphate:acyl-[acyl carrier protein] acyltransferase activity"/>
    <property type="evidence" value="ECO:0007669"/>
    <property type="project" value="UniProtKB-UniRule"/>
</dbReference>
<evidence type="ECO:0000256" key="10">
    <source>
        <dbReference type="HAMAP-Rule" id="MF_00019"/>
    </source>
</evidence>
<dbReference type="Pfam" id="PF02504">
    <property type="entry name" value="FA_synthesis"/>
    <property type="match status" value="1"/>
</dbReference>
<comment type="similarity">
    <text evidence="10">Belongs to the PlsX family.</text>
</comment>
<accession>A0A291IS62</accession>
<evidence type="ECO:0000256" key="9">
    <source>
        <dbReference type="ARBA" id="ARBA00046608"/>
    </source>
</evidence>
<dbReference type="AlphaFoldDB" id="A0A291IS62"/>
<dbReference type="KEGG" id="mlac:CP520_02065"/>
<evidence type="ECO:0000313" key="11">
    <source>
        <dbReference type="EMBL" id="ATG97531.1"/>
    </source>
</evidence>
<evidence type="ECO:0000256" key="3">
    <source>
        <dbReference type="ARBA" id="ARBA00022516"/>
    </source>
</evidence>
<dbReference type="GO" id="GO:0008654">
    <property type="term" value="P:phospholipid biosynthetic process"/>
    <property type="evidence" value="ECO:0007669"/>
    <property type="project" value="UniProtKB-KW"/>
</dbReference>
<dbReference type="HAMAP" id="MF_00019">
    <property type="entry name" value="PlsX"/>
    <property type="match status" value="1"/>
</dbReference>
<dbReference type="PIRSF" id="PIRSF002465">
    <property type="entry name" value="Phsphlp_syn_PlsX"/>
    <property type="match status" value="1"/>
</dbReference>
<name>A0A291IS62_9MOLU</name>
<keyword evidence="4 10" id="KW-0808">Transferase</keyword>
<dbReference type="RefSeq" id="WP_096862819.1">
    <property type="nucleotide sequence ID" value="NZ_CP023668.1"/>
</dbReference>
<comment type="pathway">
    <text evidence="10">Lipid metabolism; phospholipid metabolism.</text>
</comment>
<evidence type="ECO:0000256" key="5">
    <source>
        <dbReference type="ARBA" id="ARBA00023098"/>
    </source>
</evidence>
<dbReference type="InterPro" id="IPR012281">
    <property type="entry name" value="Phospholipid_synth_PlsX-like"/>
</dbReference>
<reference evidence="11 12" key="1">
    <citation type="submission" date="2017-09" db="EMBL/GenBank/DDBJ databases">
        <title>SPAdes assembly of the Mesoplasma lactucae genome.</title>
        <authorList>
            <person name="Knight T.F."/>
            <person name="Rubinstein R."/>
            <person name="Citino T."/>
        </authorList>
    </citation>
    <scope>NUCLEOTIDE SEQUENCE [LARGE SCALE GENOMIC DNA]</scope>
    <source>
        <strain evidence="11 12">831-C4</strain>
    </source>
</reference>
<keyword evidence="11" id="KW-0012">Acyltransferase</keyword>
<dbReference type="GO" id="GO:0006633">
    <property type="term" value="P:fatty acid biosynthetic process"/>
    <property type="evidence" value="ECO:0007669"/>
    <property type="project" value="UniProtKB-UniRule"/>
</dbReference>
<keyword evidence="2 10" id="KW-0963">Cytoplasm</keyword>
<dbReference type="OrthoDB" id="9806408at2"/>
<protein>
    <recommendedName>
        <fullName evidence="8 10">Phosphate acyltransferase</fullName>
        <ecNumber evidence="8 10">2.3.1.274</ecNumber>
    </recommendedName>
    <alternativeName>
        <fullName evidence="10">Acyl-ACP phosphotransacylase</fullName>
    </alternativeName>
    <alternativeName>
        <fullName evidence="10">Acyl-[acyl-carrier-protein]--phosphate acyltransferase</fullName>
    </alternativeName>
    <alternativeName>
        <fullName evidence="10">Phosphate-acyl-ACP acyltransferase</fullName>
    </alternativeName>
</protein>
<organism evidence="11 12">
    <name type="scientific">Mesoplasma lactucae ATCC 49193</name>
    <dbReference type="NCBI Taxonomy" id="81460"/>
    <lineage>
        <taxon>Bacteria</taxon>
        <taxon>Bacillati</taxon>
        <taxon>Mycoplasmatota</taxon>
        <taxon>Mollicutes</taxon>
        <taxon>Entomoplasmatales</taxon>
        <taxon>Entomoplasmataceae</taxon>
        <taxon>Mesoplasma</taxon>
    </lineage>
</organism>
<dbReference type="UniPathway" id="UPA00085"/>
<keyword evidence="5 10" id="KW-0443">Lipid metabolism</keyword>
<dbReference type="Proteomes" id="UP000232227">
    <property type="component" value="Chromosome"/>
</dbReference>
<dbReference type="Gene3D" id="3.40.718.10">
    <property type="entry name" value="Isopropylmalate Dehydrogenase"/>
    <property type="match status" value="1"/>
</dbReference>